<name>A0ABT7FKX4_9RHOB</name>
<accession>A0ABT7FKX4</accession>
<feature type="domain" description="YjiS-like" evidence="1">
    <location>
        <begin position="37"/>
        <end position="65"/>
    </location>
</feature>
<dbReference type="Proteomes" id="UP001227126">
    <property type="component" value="Unassembled WGS sequence"/>
</dbReference>
<gene>
    <name evidence="2" type="ORF">QO034_21570</name>
</gene>
<evidence type="ECO:0000313" key="3">
    <source>
        <dbReference type="Proteomes" id="UP001227126"/>
    </source>
</evidence>
<comment type="caution">
    <text evidence="2">The sequence shown here is derived from an EMBL/GenBank/DDBJ whole genome shotgun (WGS) entry which is preliminary data.</text>
</comment>
<keyword evidence="3" id="KW-1185">Reference proteome</keyword>
<evidence type="ECO:0000313" key="2">
    <source>
        <dbReference type="EMBL" id="MDK3075660.1"/>
    </source>
</evidence>
<organism evidence="2 3">
    <name type="scientific">Sedimentitalea xiamensis</name>
    <dbReference type="NCBI Taxonomy" id="3050037"/>
    <lineage>
        <taxon>Bacteria</taxon>
        <taxon>Pseudomonadati</taxon>
        <taxon>Pseudomonadota</taxon>
        <taxon>Alphaproteobacteria</taxon>
        <taxon>Rhodobacterales</taxon>
        <taxon>Paracoccaceae</taxon>
        <taxon>Sedimentitalea</taxon>
    </lineage>
</organism>
<evidence type="ECO:0000259" key="1">
    <source>
        <dbReference type="Pfam" id="PF06568"/>
    </source>
</evidence>
<dbReference type="RefSeq" id="WP_284487581.1">
    <property type="nucleotide sequence ID" value="NZ_JASNJE010000046.1"/>
</dbReference>
<dbReference type="Pfam" id="PF06568">
    <property type="entry name" value="YjiS-like"/>
    <property type="match status" value="1"/>
</dbReference>
<reference evidence="2 3" key="1">
    <citation type="submission" date="2023-05" db="EMBL/GenBank/DDBJ databases">
        <title>Sedimentitalea sp. nov. JM2-8.</title>
        <authorList>
            <person name="Huang J."/>
        </authorList>
    </citation>
    <scope>NUCLEOTIDE SEQUENCE [LARGE SCALE GENOMIC DNA]</scope>
    <source>
        <strain evidence="2 3">JM2-8</strain>
    </source>
</reference>
<dbReference type="InterPro" id="IPR009506">
    <property type="entry name" value="YjiS-like"/>
</dbReference>
<dbReference type="EMBL" id="JASNJE010000046">
    <property type="protein sequence ID" value="MDK3075660.1"/>
    <property type="molecule type" value="Genomic_DNA"/>
</dbReference>
<protein>
    <submittedName>
        <fullName evidence="2">DUF1127 domain-containing protein</fullName>
    </submittedName>
</protein>
<proteinExistence type="predicted"/>
<sequence>MSAFEQLDARASPDRRTYGLWGVKVFRRWMRVSCKKWQRRKMIASLAALDDHTLWDIGIPRNEIEATVDRVIDSSANGLMTER</sequence>